<evidence type="ECO:0000313" key="3">
    <source>
        <dbReference type="Proteomes" id="UP000295444"/>
    </source>
</evidence>
<gene>
    <name evidence="2" type="ORF">EV186_105334</name>
</gene>
<dbReference type="Proteomes" id="UP000295444">
    <property type="component" value="Unassembled WGS sequence"/>
</dbReference>
<dbReference type="AlphaFoldDB" id="A0A4R6S5R1"/>
<evidence type="ECO:0000313" key="2">
    <source>
        <dbReference type="EMBL" id="TDP95102.1"/>
    </source>
</evidence>
<organism evidence="2 3">
    <name type="scientific">Labedaea rhizosphaerae</name>
    <dbReference type="NCBI Taxonomy" id="598644"/>
    <lineage>
        <taxon>Bacteria</taxon>
        <taxon>Bacillati</taxon>
        <taxon>Actinomycetota</taxon>
        <taxon>Actinomycetes</taxon>
        <taxon>Pseudonocardiales</taxon>
        <taxon>Pseudonocardiaceae</taxon>
        <taxon>Labedaea</taxon>
    </lineage>
</organism>
<keyword evidence="3" id="KW-1185">Reference proteome</keyword>
<sequence>MIIDGDGRDERAVSFVLASADRKHELLVRTDVAFADAFREHLTSQGFRLPDGDARSVVSEIITATAGNPAAWTAVGGVVVAFLRRHRGKVHRMEVEGKSVSIEGYSADEAEALAAQFLASSRRRQVGDGTSGPVIGARADLN</sequence>
<keyword evidence="1" id="KW-0472">Membrane</keyword>
<reference evidence="2 3" key="1">
    <citation type="submission" date="2019-03" db="EMBL/GenBank/DDBJ databases">
        <title>Genomic Encyclopedia of Type Strains, Phase IV (KMG-IV): sequencing the most valuable type-strain genomes for metagenomic binning, comparative biology and taxonomic classification.</title>
        <authorList>
            <person name="Goeker M."/>
        </authorList>
    </citation>
    <scope>NUCLEOTIDE SEQUENCE [LARGE SCALE GENOMIC DNA]</scope>
    <source>
        <strain evidence="2 3">DSM 45361</strain>
    </source>
</reference>
<dbReference type="Pfam" id="PF19953">
    <property type="entry name" value="EACC1"/>
    <property type="match status" value="1"/>
</dbReference>
<keyword evidence="1" id="KW-0812">Transmembrane</keyword>
<protein>
    <submittedName>
        <fullName evidence="2">Uncharacterized protein</fullName>
    </submittedName>
</protein>
<dbReference type="EMBL" id="SNXZ01000005">
    <property type="protein sequence ID" value="TDP95102.1"/>
    <property type="molecule type" value="Genomic_DNA"/>
</dbReference>
<name>A0A4R6S5R1_LABRH</name>
<accession>A0A4R6S5R1</accession>
<keyword evidence="1" id="KW-1133">Transmembrane helix</keyword>
<comment type="caution">
    <text evidence="2">The sequence shown here is derived from an EMBL/GenBank/DDBJ whole genome shotgun (WGS) entry which is preliminary data.</text>
</comment>
<proteinExistence type="predicted"/>
<dbReference type="InterPro" id="IPR045428">
    <property type="entry name" value="EACC1"/>
</dbReference>
<feature type="transmembrane region" description="Helical" evidence="1">
    <location>
        <begin position="61"/>
        <end position="83"/>
    </location>
</feature>
<evidence type="ECO:0000256" key="1">
    <source>
        <dbReference type="SAM" id="Phobius"/>
    </source>
</evidence>